<accession>A0A3N0VLN4</accession>
<dbReference type="AlphaFoldDB" id="A0A3N0VLN4"/>
<dbReference type="PANTHER" id="PTHR45138:SF9">
    <property type="entry name" value="DIGUANYLATE CYCLASE DGCM-RELATED"/>
    <property type="match status" value="1"/>
</dbReference>
<evidence type="ECO:0000256" key="1">
    <source>
        <dbReference type="ARBA" id="ARBA00001946"/>
    </source>
</evidence>
<dbReference type="NCBIfam" id="TIGR00254">
    <property type="entry name" value="GGDEF"/>
    <property type="match status" value="1"/>
</dbReference>
<dbReference type="Gene3D" id="3.30.70.270">
    <property type="match status" value="1"/>
</dbReference>
<dbReference type="GO" id="GO:0043709">
    <property type="term" value="P:cell adhesion involved in single-species biofilm formation"/>
    <property type="evidence" value="ECO:0007669"/>
    <property type="project" value="TreeGrafter"/>
</dbReference>
<name>A0A3N0VLN4_9GAMM</name>
<dbReference type="FunCoup" id="A0A3N0VLN4">
    <property type="interactions" value="103"/>
</dbReference>
<reference evidence="6 7" key="1">
    <citation type="submission" date="2018-10" db="EMBL/GenBank/DDBJ databases">
        <authorList>
            <person name="Chen W.-M."/>
        </authorList>
    </citation>
    <scope>NUCLEOTIDE SEQUENCE [LARGE SCALE GENOMIC DNA]</scope>
    <source>
        <strain evidence="6 7">THS-13</strain>
    </source>
</reference>
<feature type="transmembrane region" description="Helical" evidence="4">
    <location>
        <begin position="6"/>
        <end position="24"/>
    </location>
</feature>
<dbReference type="SUPFAM" id="SSF55073">
    <property type="entry name" value="Nucleotide cyclase"/>
    <property type="match status" value="1"/>
</dbReference>
<dbReference type="RefSeq" id="WP_123210541.1">
    <property type="nucleotide sequence ID" value="NZ_RJVO01000001.1"/>
</dbReference>
<dbReference type="GO" id="GO:0005886">
    <property type="term" value="C:plasma membrane"/>
    <property type="evidence" value="ECO:0007669"/>
    <property type="project" value="TreeGrafter"/>
</dbReference>
<proteinExistence type="predicted"/>
<feature type="transmembrane region" description="Helical" evidence="4">
    <location>
        <begin position="190"/>
        <end position="209"/>
    </location>
</feature>
<keyword evidence="4" id="KW-1133">Transmembrane helix</keyword>
<evidence type="ECO:0000313" key="6">
    <source>
        <dbReference type="EMBL" id="ROH93686.1"/>
    </source>
</evidence>
<sequence length="393" mass="43220">MLDTRTLYAVLVLLYLLFGVQQLATWRLRYGGSPMLLWALSNLAGFAANGLIGLRDRIPDFWSIIVANGLVLLSFGLMWAGLRRFAELRVSWRLVLLAPAALMLLLWQVDAVGRNLSVRILLMAALLAGYSAACLVDAWRAQRREPLRMRYAAMLAFALLLLVMPVRALVTLRLGAPTQGYLSPDLTQALVTLMVVLTVLLWNLSIMSMSHERLENRLRGMAYNDPLTGAYNRAGFRNLAQRQLQRSARDRQPVSLLLMDLDHFKRINDHHGHEAGDGLLRGFVEAVQQWVRPGDLLARYGGEEFCVLLPGSQASEAEVVAERIRAGFEQLRLGGALAAVGTTVSIGVAELPTASVDLEEALRRADQALYAAKHDGRNRVVLAAPPAPGGGAQ</sequence>
<feature type="domain" description="GGDEF" evidence="5">
    <location>
        <begin position="252"/>
        <end position="385"/>
    </location>
</feature>
<protein>
    <recommendedName>
        <fullName evidence="2">diguanylate cyclase</fullName>
        <ecNumber evidence="2">2.7.7.65</ecNumber>
    </recommendedName>
</protein>
<comment type="caution">
    <text evidence="6">The sequence shown here is derived from an EMBL/GenBank/DDBJ whole genome shotgun (WGS) entry which is preliminary data.</text>
</comment>
<keyword evidence="4" id="KW-0812">Transmembrane</keyword>
<feature type="transmembrane region" description="Helical" evidence="4">
    <location>
        <begin position="61"/>
        <end position="82"/>
    </location>
</feature>
<dbReference type="PROSITE" id="PS50887">
    <property type="entry name" value="GGDEF"/>
    <property type="match status" value="1"/>
</dbReference>
<feature type="transmembrane region" description="Helical" evidence="4">
    <location>
        <begin position="151"/>
        <end position="170"/>
    </location>
</feature>
<dbReference type="InterPro" id="IPR000160">
    <property type="entry name" value="GGDEF_dom"/>
</dbReference>
<evidence type="ECO:0000313" key="7">
    <source>
        <dbReference type="Proteomes" id="UP000282106"/>
    </source>
</evidence>
<comment type="cofactor">
    <cofactor evidence="1">
        <name>Mg(2+)</name>
        <dbReference type="ChEBI" id="CHEBI:18420"/>
    </cofactor>
</comment>
<evidence type="ECO:0000259" key="5">
    <source>
        <dbReference type="PROSITE" id="PS50887"/>
    </source>
</evidence>
<dbReference type="EC" id="2.7.7.65" evidence="2"/>
<evidence type="ECO:0000256" key="2">
    <source>
        <dbReference type="ARBA" id="ARBA00012528"/>
    </source>
</evidence>
<feature type="transmembrane region" description="Helical" evidence="4">
    <location>
        <begin position="118"/>
        <end position="139"/>
    </location>
</feature>
<dbReference type="Pfam" id="PF00990">
    <property type="entry name" value="GGDEF"/>
    <property type="match status" value="1"/>
</dbReference>
<dbReference type="EMBL" id="RJVO01000001">
    <property type="protein sequence ID" value="ROH93686.1"/>
    <property type="molecule type" value="Genomic_DNA"/>
</dbReference>
<dbReference type="InterPro" id="IPR043128">
    <property type="entry name" value="Rev_trsase/Diguanyl_cyclase"/>
</dbReference>
<dbReference type="GO" id="GO:1902201">
    <property type="term" value="P:negative regulation of bacterial-type flagellum-dependent cell motility"/>
    <property type="evidence" value="ECO:0007669"/>
    <property type="project" value="TreeGrafter"/>
</dbReference>
<dbReference type="InterPro" id="IPR029787">
    <property type="entry name" value="Nucleotide_cyclase"/>
</dbReference>
<keyword evidence="4" id="KW-0472">Membrane</keyword>
<evidence type="ECO:0000256" key="4">
    <source>
        <dbReference type="SAM" id="Phobius"/>
    </source>
</evidence>
<keyword evidence="7" id="KW-1185">Reference proteome</keyword>
<comment type="catalytic activity">
    <reaction evidence="3">
        <text>2 GTP = 3',3'-c-di-GMP + 2 diphosphate</text>
        <dbReference type="Rhea" id="RHEA:24898"/>
        <dbReference type="ChEBI" id="CHEBI:33019"/>
        <dbReference type="ChEBI" id="CHEBI:37565"/>
        <dbReference type="ChEBI" id="CHEBI:58805"/>
        <dbReference type="EC" id="2.7.7.65"/>
    </reaction>
</comment>
<feature type="transmembrane region" description="Helical" evidence="4">
    <location>
        <begin position="94"/>
        <end position="112"/>
    </location>
</feature>
<organism evidence="6 7">
    <name type="scientific">Stagnimonas aquatica</name>
    <dbReference type="NCBI Taxonomy" id="2689987"/>
    <lineage>
        <taxon>Bacteria</taxon>
        <taxon>Pseudomonadati</taxon>
        <taxon>Pseudomonadota</taxon>
        <taxon>Gammaproteobacteria</taxon>
        <taxon>Nevskiales</taxon>
        <taxon>Nevskiaceae</taxon>
        <taxon>Stagnimonas</taxon>
    </lineage>
</organism>
<evidence type="ECO:0000256" key="3">
    <source>
        <dbReference type="ARBA" id="ARBA00034247"/>
    </source>
</evidence>
<dbReference type="GO" id="GO:0052621">
    <property type="term" value="F:diguanylate cyclase activity"/>
    <property type="evidence" value="ECO:0007669"/>
    <property type="project" value="UniProtKB-EC"/>
</dbReference>
<dbReference type="Proteomes" id="UP000282106">
    <property type="component" value="Unassembled WGS sequence"/>
</dbReference>
<dbReference type="InParanoid" id="A0A3N0VLN4"/>
<dbReference type="InterPro" id="IPR050469">
    <property type="entry name" value="Diguanylate_Cyclase"/>
</dbReference>
<gene>
    <name evidence="6" type="ORF">ED208_03960</name>
</gene>
<dbReference type="FunFam" id="3.30.70.270:FF:000001">
    <property type="entry name" value="Diguanylate cyclase domain protein"/>
    <property type="match status" value="1"/>
</dbReference>
<dbReference type="SMART" id="SM00267">
    <property type="entry name" value="GGDEF"/>
    <property type="match status" value="1"/>
</dbReference>
<dbReference type="PANTHER" id="PTHR45138">
    <property type="entry name" value="REGULATORY COMPONENTS OF SENSORY TRANSDUCTION SYSTEM"/>
    <property type="match status" value="1"/>
</dbReference>
<dbReference type="CDD" id="cd01949">
    <property type="entry name" value="GGDEF"/>
    <property type="match status" value="1"/>
</dbReference>